<name>A0AAE2CFZ2_9LAMI</name>
<gene>
    <name evidence="2" type="ORF">Salat_2019700</name>
</gene>
<feature type="compositionally biased region" description="Basic residues" evidence="1">
    <location>
        <begin position="107"/>
        <end position="117"/>
    </location>
</feature>
<feature type="region of interest" description="Disordered" evidence="1">
    <location>
        <begin position="35"/>
        <end position="117"/>
    </location>
</feature>
<dbReference type="Proteomes" id="UP001293254">
    <property type="component" value="Unassembled WGS sequence"/>
</dbReference>
<dbReference type="AlphaFoldDB" id="A0AAE2CFZ2"/>
<reference evidence="2" key="2">
    <citation type="journal article" date="2024" name="Plant">
        <title>Genomic evolution and insights into agronomic trait innovations of Sesamum species.</title>
        <authorList>
            <person name="Miao H."/>
            <person name="Wang L."/>
            <person name="Qu L."/>
            <person name="Liu H."/>
            <person name="Sun Y."/>
            <person name="Le M."/>
            <person name="Wang Q."/>
            <person name="Wei S."/>
            <person name="Zheng Y."/>
            <person name="Lin W."/>
            <person name="Duan Y."/>
            <person name="Cao H."/>
            <person name="Xiong S."/>
            <person name="Wang X."/>
            <person name="Wei L."/>
            <person name="Li C."/>
            <person name="Ma Q."/>
            <person name="Ju M."/>
            <person name="Zhao R."/>
            <person name="Li G."/>
            <person name="Mu C."/>
            <person name="Tian Q."/>
            <person name="Mei H."/>
            <person name="Zhang T."/>
            <person name="Gao T."/>
            <person name="Zhang H."/>
        </authorList>
    </citation>
    <scope>NUCLEOTIDE SEQUENCE</scope>
    <source>
        <strain evidence="2">3651</strain>
    </source>
</reference>
<accession>A0AAE2CFZ2</accession>
<evidence type="ECO:0000256" key="1">
    <source>
        <dbReference type="SAM" id="MobiDB-lite"/>
    </source>
</evidence>
<evidence type="ECO:0000313" key="3">
    <source>
        <dbReference type="Proteomes" id="UP001293254"/>
    </source>
</evidence>
<organism evidence="2 3">
    <name type="scientific">Sesamum alatum</name>
    <dbReference type="NCBI Taxonomy" id="300844"/>
    <lineage>
        <taxon>Eukaryota</taxon>
        <taxon>Viridiplantae</taxon>
        <taxon>Streptophyta</taxon>
        <taxon>Embryophyta</taxon>
        <taxon>Tracheophyta</taxon>
        <taxon>Spermatophyta</taxon>
        <taxon>Magnoliopsida</taxon>
        <taxon>eudicotyledons</taxon>
        <taxon>Gunneridae</taxon>
        <taxon>Pentapetalae</taxon>
        <taxon>asterids</taxon>
        <taxon>lamiids</taxon>
        <taxon>Lamiales</taxon>
        <taxon>Pedaliaceae</taxon>
        <taxon>Sesamum</taxon>
    </lineage>
</organism>
<keyword evidence="3" id="KW-1185">Reference proteome</keyword>
<dbReference type="EMBL" id="JACGWO010000008">
    <property type="protein sequence ID" value="KAK4420692.1"/>
    <property type="molecule type" value="Genomic_DNA"/>
</dbReference>
<evidence type="ECO:0000313" key="2">
    <source>
        <dbReference type="EMBL" id="KAK4420692.1"/>
    </source>
</evidence>
<comment type="caution">
    <text evidence="2">The sequence shown here is derived from an EMBL/GenBank/DDBJ whole genome shotgun (WGS) entry which is preliminary data.</text>
</comment>
<proteinExistence type="predicted"/>
<protein>
    <submittedName>
        <fullName evidence="2">Uncharacterized protein</fullName>
    </submittedName>
</protein>
<reference evidence="2" key="1">
    <citation type="submission" date="2020-06" db="EMBL/GenBank/DDBJ databases">
        <authorList>
            <person name="Li T."/>
            <person name="Hu X."/>
            <person name="Zhang T."/>
            <person name="Song X."/>
            <person name="Zhang H."/>
            <person name="Dai N."/>
            <person name="Sheng W."/>
            <person name="Hou X."/>
            <person name="Wei L."/>
        </authorList>
    </citation>
    <scope>NUCLEOTIDE SEQUENCE</scope>
    <source>
        <strain evidence="2">3651</strain>
        <tissue evidence="2">Leaf</tissue>
    </source>
</reference>
<feature type="compositionally biased region" description="Polar residues" evidence="1">
    <location>
        <begin position="38"/>
        <end position="53"/>
    </location>
</feature>
<sequence>MFPAQANEFNFRNYSSEVLNRKLALLCEGLSVKVVGEASSSGQRPDTQGTPSSAGRRPTEENLAAGEASRSRGTDPPPGAEQAGVEMTRRAGKEPAVGEAEQAGVKMTRRQGRSLLW</sequence>